<dbReference type="EMBL" id="LR796291">
    <property type="protein sequence ID" value="CAB4134961.1"/>
    <property type="molecule type" value="Genomic_DNA"/>
</dbReference>
<protein>
    <submittedName>
        <fullName evidence="1">Uncharacterized protein</fullName>
    </submittedName>
</protein>
<accession>A0A6J5LLB1</accession>
<dbReference type="EMBL" id="LR797174">
    <property type="protein sequence ID" value="CAB4190953.1"/>
    <property type="molecule type" value="Genomic_DNA"/>
</dbReference>
<evidence type="ECO:0000313" key="1">
    <source>
        <dbReference type="EMBL" id="CAB4134961.1"/>
    </source>
</evidence>
<gene>
    <name evidence="2" type="ORF">UFOVP1226_7</name>
    <name evidence="1" type="ORF">UFOVP278_35</name>
</gene>
<organism evidence="1">
    <name type="scientific">uncultured Caudovirales phage</name>
    <dbReference type="NCBI Taxonomy" id="2100421"/>
    <lineage>
        <taxon>Viruses</taxon>
        <taxon>Duplodnaviria</taxon>
        <taxon>Heunggongvirae</taxon>
        <taxon>Uroviricota</taxon>
        <taxon>Caudoviricetes</taxon>
        <taxon>Peduoviridae</taxon>
        <taxon>Maltschvirus</taxon>
        <taxon>Maltschvirus maltsch</taxon>
    </lineage>
</organism>
<reference evidence="1" key="1">
    <citation type="submission" date="2020-04" db="EMBL/GenBank/DDBJ databases">
        <authorList>
            <person name="Chiriac C."/>
            <person name="Salcher M."/>
            <person name="Ghai R."/>
            <person name="Kavagutti S V."/>
        </authorList>
    </citation>
    <scope>NUCLEOTIDE SEQUENCE</scope>
</reference>
<sequence length="144" mass="14583">MAVLALTDAVITIAGIQVQTKANSISLNYEVDSIEVTAFGDSGHKFAGGLQNVSIEIALMQDFATTIPSGSPSTSVEALIYPLVGTTTTVTIKPTNATVSATCPLYTVSGTFLAAHTPVAGAVGELAMTTLSFTGGSVVKTTSP</sequence>
<proteinExistence type="predicted"/>
<evidence type="ECO:0000313" key="2">
    <source>
        <dbReference type="EMBL" id="CAB4190953.1"/>
    </source>
</evidence>
<name>A0A6J5LLB1_9CAUD</name>